<dbReference type="PATRIC" id="fig|1122241.3.peg.2287"/>
<keyword evidence="3" id="KW-0238">DNA-binding</keyword>
<organism evidence="6 7">
    <name type="scientific">Moorella mulderi DSM 14980</name>
    <dbReference type="NCBI Taxonomy" id="1122241"/>
    <lineage>
        <taxon>Bacteria</taxon>
        <taxon>Bacillati</taxon>
        <taxon>Bacillota</taxon>
        <taxon>Clostridia</taxon>
        <taxon>Neomoorellales</taxon>
        <taxon>Neomoorellaceae</taxon>
        <taxon>Neomoorella</taxon>
    </lineage>
</organism>
<protein>
    <submittedName>
        <fullName evidence="6">HTH-type transcriptional regulator GlnR</fullName>
    </submittedName>
</protein>
<keyword evidence="2" id="KW-0805">Transcription regulation</keyword>
<keyword evidence="1" id="KW-0678">Repressor</keyword>
<evidence type="ECO:0000256" key="4">
    <source>
        <dbReference type="ARBA" id="ARBA00023163"/>
    </source>
</evidence>
<dbReference type="Pfam" id="PF13411">
    <property type="entry name" value="MerR_1"/>
    <property type="match status" value="1"/>
</dbReference>
<dbReference type="OrthoDB" id="9811174at2"/>
<name>A0A151AV93_9FIRM</name>
<dbReference type="Proteomes" id="UP000075670">
    <property type="component" value="Unassembled WGS sequence"/>
</dbReference>
<dbReference type="EMBL" id="LTBC01000009">
    <property type="protein sequence ID" value="KYH31589.1"/>
    <property type="molecule type" value="Genomic_DNA"/>
</dbReference>
<reference evidence="6 7" key="1">
    <citation type="submission" date="2016-02" db="EMBL/GenBank/DDBJ databases">
        <title>Genome sequence of Moorella mulderi DSM 14980.</title>
        <authorList>
            <person name="Poehlein A."/>
            <person name="Daniel R."/>
        </authorList>
    </citation>
    <scope>NUCLEOTIDE SEQUENCE [LARGE SCALE GENOMIC DNA]</scope>
    <source>
        <strain evidence="6 7">DSM 14980</strain>
    </source>
</reference>
<evidence type="ECO:0000259" key="5">
    <source>
        <dbReference type="PROSITE" id="PS50937"/>
    </source>
</evidence>
<keyword evidence="7" id="KW-1185">Reference proteome</keyword>
<dbReference type="RefSeq" id="WP_062284759.1">
    <property type="nucleotide sequence ID" value="NZ_LTBC01000009.1"/>
</dbReference>
<dbReference type="Gene3D" id="1.10.1660.10">
    <property type="match status" value="1"/>
</dbReference>
<dbReference type="GO" id="GO:0003677">
    <property type="term" value="F:DNA binding"/>
    <property type="evidence" value="ECO:0007669"/>
    <property type="project" value="UniProtKB-KW"/>
</dbReference>
<dbReference type="InterPro" id="IPR047057">
    <property type="entry name" value="MerR_fam"/>
</dbReference>
<dbReference type="AlphaFoldDB" id="A0A151AV93"/>
<dbReference type="GO" id="GO:0003700">
    <property type="term" value="F:DNA-binding transcription factor activity"/>
    <property type="evidence" value="ECO:0007669"/>
    <property type="project" value="InterPro"/>
</dbReference>
<dbReference type="PROSITE" id="PS50937">
    <property type="entry name" value="HTH_MERR_2"/>
    <property type="match status" value="1"/>
</dbReference>
<dbReference type="SUPFAM" id="SSF46955">
    <property type="entry name" value="Putative DNA-binding domain"/>
    <property type="match status" value="1"/>
</dbReference>
<evidence type="ECO:0000256" key="2">
    <source>
        <dbReference type="ARBA" id="ARBA00023015"/>
    </source>
</evidence>
<evidence type="ECO:0000256" key="3">
    <source>
        <dbReference type="ARBA" id="ARBA00023125"/>
    </source>
</evidence>
<keyword evidence="4" id="KW-0804">Transcription</keyword>
<proteinExistence type="predicted"/>
<evidence type="ECO:0000313" key="6">
    <source>
        <dbReference type="EMBL" id="KYH31589.1"/>
    </source>
</evidence>
<accession>A0A151AV93</accession>
<dbReference type="InterPro" id="IPR000551">
    <property type="entry name" value="MerR-type_HTH_dom"/>
</dbReference>
<comment type="caution">
    <text evidence="6">The sequence shown here is derived from an EMBL/GenBank/DDBJ whole genome shotgun (WGS) entry which is preliminary data.</text>
</comment>
<dbReference type="SMART" id="SM00422">
    <property type="entry name" value="HTH_MERR"/>
    <property type="match status" value="1"/>
</dbReference>
<sequence length="106" mass="12611">MYPIGMVIQVLDISPHRLRRWERKGLVVPTRKNGRRCYSELDLQRLMFIKRLLEGKHCRLADLPHYLAFYPCWQDGKCISTPLEEPKEGARPCWQKKNWYCPGQVP</sequence>
<dbReference type="InterPro" id="IPR009061">
    <property type="entry name" value="DNA-bd_dom_put_sf"/>
</dbReference>
<dbReference type="PANTHER" id="PTHR30204">
    <property type="entry name" value="REDOX-CYCLING DRUG-SENSING TRANSCRIPTIONAL ACTIVATOR SOXR"/>
    <property type="match status" value="1"/>
</dbReference>
<feature type="domain" description="HTH merR-type" evidence="5">
    <location>
        <begin position="1"/>
        <end position="54"/>
    </location>
</feature>
<gene>
    <name evidence="6" type="primary">glnR</name>
    <name evidence="6" type="ORF">MOMUL_21450</name>
</gene>
<evidence type="ECO:0000256" key="1">
    <source>
        <dbReference type="ARBA" id="ARBA00022491"/>
    </source>
</evidence>
<evidence type="ECO:0000313" key="7">
    <source>
        <dbReference type="Proteomes" id="UP000075670"/>
    </source>
</evidence>
<dbReference type="PANTHER" id="PTHR30204:SF69">
    <property type="entry name" value="MERR-FAMILY TRANSCRIPTIONAL REGULATOR"/>
    <property type="match status" value="1"/>
</dbReference>